<sequence>MYLLRCRDGSLYAGATNDLAARVARHAAGRGARYTRSRLPVVLVWTATARGRGAALRREAALKRLTRAEKLALVAGAAGRVSRAAAPRR</sequence>
<proteinExistence type="inferred from homology"/>
<dbReference type="Proteomes" id="UP001162891">
    <property type="component" value="Chromosome"/>
</dbReference>
<reference evidence="4" key="1">
    <citation type="journal article" date="2022" name="Int. J. Syst. Evol. Microbiol.">
        <title>Anaeromyxobacter oryzae sp. nov., Anaeromyxobacter diazotrophicus sp. nov. and Anaeromyxobacter paludicola sp. nov., isolated from paddy soils.</title>
        <authorList>
            <person name="Itoh H."/>
            <person name="Xu Z."/>
            <person name="Mise K."/>
            <person name="Masuda Y."/>
            <person name="Ushijima N."/>
            <person name="Hayakawa C."/>
            <person name="Shiratori Y."/>
            <person name="Senoo K."/>
        </authorList>
    </citation>
    <scope>NUCLEOTIDE SEQUENCE [LARGE SCALE GENOMIC DNA]</scope>
    <source>
        <strain evidence="4">Red232</strain>
    </source>
</reference>
<evidence type="ECO:0000313" key="3">
    <source>
        <dbReference type="EMBL" id="BDG05856.1"/>
    </source>
</evidence>
<dbReference type="EMBL" id="AP025591">
    <property type="protein sequence ID" value="BDG05856.1"/>
    <property type="molecule type" value="Genomic_DNA"/>
</dbReference>
<comment type="similarity">
    <text evidence="1">Belongs to the UPF0213 family.</text>
</comment>
<dbReference type="InterPro" id="IPR050190">
    <property type="entry name" value="UPF0213_domain"/>
</dbReference>
<evidence type="ECO:0000256" key="1">
    <source>
        <dbReference type="ARBA" id="ARBA00007435"/>
    </source>
</evidence>
<name>A0ABM7X292_9BACT</name>
<dbReference type="PANTHER" id="PTHR34477:SF1">
    <property type="entry name" value="UPF0213 PROTEIN YHBQ"/>
    <property type="match status" value="1"/>
</dbReference>
<evidence type="ECO:0000259" key="2">
    <source>
        <dbReference type="PROSITE" id="PS50164"/>
    </source>
</evidence>
<dbReference type="PROSITE" id="PS50164">
    <property type="entry name" value="GIY_YIG"/>
    <property type="match status" value="1"/>
</dbReference>
<accession>A0ABM7X292</accession>
<gene>
    <name evidence="3" type="ORF">AMOR_48520</name>
</gene>
<dbReference type="Pfam" id="PF01541">
    <property type="entry name" value="GIY-YIG"/>
    <property type="match status" value="1"/>
</dbReference>
<dbReference type="PANTHER" id="PTHR34477">
    <property type="entry name" value="UPF0213 PROTEIN YHBQ"/>
    <property type="match status" value="1"/>
</dbReference>
<dbReference type="InterPro" id="IPR035901">
    <property type="entry name" value="GIY-YIG_endonuc_sf"/>
</dbReference>
<dbReference type="SUPFAM" id="SSF82771">
    <property type="entry name" value="GIY-YIG endonuclease"/>
    <property type="match status" value="1"/>
</dbReference>
<feature type="domain" description="GIY-YIG" evidence="2">
    <location>
        <begin position="1"/>
        <end position="72"/>
    </location>
</feature>
<dbReference type="InterPro" id="IPR000305">
    <property type="entry name" value="GIY-YIG_endonuc"/>
</dbReference>
<dbReference type="CDD" id="cd10456">
    <property type="entry name" value="GIY-YIG_UPF0213"/>
    <property type="match status" value="1"/>
</dbReference>
<dbReference type="Gene3D" id="3.40.1440.10">
    <property type="entry name" value="GIY-YIG endonuclease"/>
    <property type="match status" value="1"/>
</dbReference>
<evidence type="ECO:0000313" key="4">
    <source>
        <dbReference type="Proteomes" id="UP001162891"/>
    </source>
</evidence>
<keyword evidence="4" id="KW-1185">Reference proteome</keyword>
<organism evidence="3 4">
    <name type="scientific">Anaeromyxobacter oryzae</name>
    <dbReference type="NCBI Taxonomy" id="2918170"/>
    <lineage>
        <taxon>Bacteria</taxon>
        <taxon>Pseudomonadati</taxon>
        <taxon>Myxococcota</taxon>
        <taxon>Myxococcia</taxon>
        <taxon>Myxococcales</taxon>
        <taxon>Cystobacterineae</taxon>
        <taxon>Anaeromyxobacteraceae</taxon>
        <taxon>Anaeromyxobacter</taxon>
    </lineage>
</organism>
<protein>
    <recommendedName>
        <fullName evidence="2">GIY-YIG domain-containing protein</fullName>
    </recommendedName>
</protein>